<name>A0A6H5G7Q7_9HEMI</name>
<proteinExistence type="predicted"/>
<gene>
    <name evidence="1" type="ORF">NTEN_LOCUS4709</name>
</gene>
<evidence type="ECO:0000313" key="2">
    <source>
        <dbReference type="Proteomes" id="UP000479000"/>
    </source>
</evidence>
<feature type="non-terminal residue" evidence="1">
    <location>
        <position position="1"/>
    </location>
</feature>
<accession>A0A6H5G7Q7</accession>
<evidence type="ECO:0000313" key="1">
    <source>
        <dbReference type="EMBL" id="CAA9998426.1"/>
    </source>
</evidence>
<dbReference type="Proteomes" id="UP000479000">
    <property type="component" value="Unassembled WGS sequence"/>
</dbReference>
<sequence>NPLQRCQNRRRWKAFPPMLVFPSFFLAIFHDSIRFAKVASVVRCASRAREPSCVLQRAFSRLNFPSRKVFLLLVAFKISRRAAVDIRRSTTGSAEGAPSKKGSTGDTLDFLQPFVPCLYFHFTSIFLNAGTLLLPPSTELKRPCEVKRKEFSASLKAMAAPLGRYLPPLLNRERGESLPLLLRQVGH</sequence>
<reference evidence="1 2" key="1">
    <citation type="submission" date="2020-02" db="EMBL/GenBank/DDBJ databases">
        <authorList>
            <person name="Ferguson B K."/>
        </authorList>
    </citation>
    <scope>NUCLEOTIDE SEQUENCE [LARGE SCALE GENOMIC DNA]</scope>
</reference>
<organism evidence="1 2">
    <name type="scientific">Nesidiocoris tenuis</name>
    <dbReference type="NCBI Taxonomy" id="355587"/>
    <lineage>
        <taxon>Eukaryota</taxon>
        <taxon>Metazoa</taxon>
        <taxon>Ecdysozoa</taxon>
        <taxon>Arthropoda</taxon>
        <taxon>Hexapoda</taxon>
        <taxon>Insecta</taxon>
        <taxon>Pterygota</taxon>
        <taxon>Neoptera</taxon>
        <taxon>Paraneoptera</taxon>
        <taxon>Hemiptera</taxon>
        <taxon>Heteroptera</taxon>
        <taxon>Panheteroptera</taxon>
        <taxon>Cimicomorpha</taxon>
        <taxon>Miridae</taxon>
        <taxon>Dicyphina</taxon>
        <taxon>Nesidiocoris</taxon>
    </lineage>
</organism>
<keyword evidence="2" id="KW-1185">Reference proteome</keyword>
<dbReference type="AlphaFoldDB" id="A0A6H5G7Q7"/>
<dbReference type="EMBL" id="CADCXU010007052">
    <property type="protein sequence ID" value="CAA9998426.1"/>
    <property type="molecule type" value="Genomic_DNA"/>
</dbReference>
<protein>
    <submittedName>
        <fullName evidence="1">Uncharacterized protein</fullName>
    </submittedName>
</protein>